<evidence type="ECO:0000313" key="5">
    <source>
        <dbReference type="EMBL" id="MCZ8516665.1"/>
    </source>
</evidence>
<proteinExistence type="inferred from homology"/>
<keyword evidence="3" id="KW-0804">Transcription</keyword>
<dbReference type="EMBL" id="JAQAGZ010000025">
    <property type="protein sequence ID" value="MCZ8516665.1"/>
    <property type="molecule type" value="Genomic_DNA"/>
</dbReference>
<dbReference type="PANTHER" id="PTHR30126">
    <property type="entry name" value="HTH-TYPE TRANSCRIPTIONAL REGULATOR"/>
    <property type="match status" value="1"/>
</dbReference>
<reference evidence="5 6" key="1">
    <citation type="submission" date="2022-12" db="EMBL/GenBank/DDBJ databases">
        <title>Draft genome sequence of Paenibacillus sp. dW9.</title>
        <authorList>
            <person name="Choi E.-W."/>
            <person name="Kim D.-U."/>
        </authorList>
    </citation>
    <scope>NUCLEOTIDE SEQUENCE [LARGE SCALE GENOMIC DNA]</scope>
    <source>
        <strain evidence="6">dW9</strain>
    </source>
</reference>
<evidence type="ECO:0000313" key="6">
    <source>
        <dbReference type="Proteomes" id="UP001527882"/>
    </source>
</evidence>
<keyword evidence="2" id="KW-0805">Transcription regulation</keyword>
<dbReference type="InterPro" id="IPR000847">
    <property type="entry name" value="LysR_HTH_N"/>
</dbReference>
<dbReference type="InterPro" id="IPR036390">
    <property type="entry name" value="WH_DNA-bd_sf"/>
</dbReference>
<keyword evidence="6" id="KW-1185">Reference proteome</keyword>
<sequence>MDFKDFTVLQVLNEEKNIKKTADRLFLSQPAISYRIQQLEKELNIPILSYSYRASF</sequence>
<evidence type="ECO:0000256" key="2">
    <source>
        <dbReference type="ARBA" id="ARBA00023015"/>
    </source>
</evidence>
<dbReference type="InterPro" id="IPR036388">
    <property type="entry name" value="WH-like_DNA-bd_sf"/>
</dbReference>
<dbReference type="SUPFAM" id="SSF46785">
    <property type="entry name" value="Winged helix' DNA-binding domain"/>
    <property type="match status" value="1"/>
</dbReference>
<evidence type="ECO:0000256" key="3">
    <source>
        <dbReference type="ARBA" id="ARBA00023163"/>
    </source>
</evidence>
<evidence type="ECO:0000259" key="4">
    <source>
        <dbReference type="PROSITE" id="PS50931"/>
    </source>
</evidence>
<dbReference type="Proteomes" id="UP001527882">
    <property type="component" value="Unassembled WGS sequence"/>
</dbReference>
<accession>A0ABT4QIJ2</accession>
<dbReference type="Gene3D" id="1.10.10.10">
    <property type="entry name" value="Winged helix-like DNA-binding domain superfamily/Winged helix DNA-binding domain"/>
    <property type="match status" value="1"/>
</dbReference>
<dbReference type="PANTHER" id="PTHR30126:SF78">
    <property type="entry name" value="HTH LYSR-TYPE DOMAIN-CONTAINING PROTEIN"/>
    <property type="match status" value="1"/>
</dbReference>
<dbReference type="PRINTS" id="PR00039">
    <property type="entry name" value="HTHLYSR"/>
</dbReference>
<feature type="domain" description="HTH lysR-type" evidence="4">
    <location>
        <begin position="1"/>
        <end position="48"/>
    </location>
</feature>
<dbReference type="PROSITE" id="PS50931">
    <property type="entry name" value="HTH_LYSR"/>
    <property type="match status" value="1"/>
</dbReference>
<organism evidence="5 6">
    <name type="scientific">Paenibacillus gyeongsangnamensis</name>
    <dbReference type="NCBI Taxonomy" id="3388067"/>
    <lineage>
        <taxon>Bacteria</taxon>
        <taxon>Bacillati</taxon>
        <taxon>Bacillota</taxon>
        <taxon>Bacilli</taxon>
        <taxon>Bacillales</taxon>
        <taxon>Paenibacillaceae</taxon>
        <taxon>Paenibacillus</taxon>
    </lineage>
</organism>
<dbReference type="RefSeq" id="WP_269885195.1">
    <property type="nucleotide sequence ID" value="NZ_JAQAGZ010000025.1"/>
</dbReference>
<gene>
    <name evidence="5" type="ORF">O9H85_30640</name>
</gene>
<evidence type="ECO:0000256" key="1">
    <source>
        <dbReference type="ARBA" id="ARBA00009437"/>
    </source>
</evidence>
<comment type="similarity">
    <text evidence="1">Belongs to the LysR transcriptional regulatory family.</text>
</comment>
<comment type="caution">
    <text evidence="5">The sequence shown here is derived from an EMBL/GenBank/DDBJ whole genome shotgun (WGS) entry which is preliminary data.</text>
</comment>
<dbReference type="Pfam" id="PF00126">
    <property type="entry name" value="HTH_1"/>
    <property type="match status" value="1"/>
</dbReference>
<protein>
    <submittedName>
        <fullName evidence="5">LysR family transcriptional regulator</fullName>
    </submittedName>
</protein>
<name>A0ABT4QIJ2_9BACL</name>